<comment type="similarity">
    <text evidence="1">Belongs to the outer membrane factor (OMF) (TC 1.B.17) family.</text>
</comment>
<dbReference type="InterPro" id="IPR010131">
    <property type="entry name" value="MdtP/NodT-like"/>
</dbReference>
<dbReference type="Proteomes" id="UP000755104">
    <property type="component" value="Unassembled WGS sequence"/>
</dbReference>
<dbReference type="EMBL" id="JAIGNO010000002">
    <property type="protein sequence ID" value="MBX7481693.1"/>
    <property type="molecule type" value="Genomic_DNA"/>
</dbReference>
<protein>
    <submittedName>
        <fullName evidence="4">TolC family protein</fullName>
    </submittedName>
</protein>
<keyword evidence="5" id="KW-1185">Reference proteome</keyword>
<evidence type="ECO:0000256" key="2">
    <source>
        <dbReference type="SAM" id="Coils"/>
    </source>
</evidence>
<comment type="caution">
    <text evidence="4">The sequence shown here is derived from an EMBL/GenBank/DDBJ whole genome shotgun (WGS) entry which is preliminary data.</text>
</comment>
<evidence type="ECO:0000313" key="5">
    <source>
        <dbReference type="Proteomes" id="UP000755104"/>
    </source>
</evidence>
<keyword evidence="2" id="KW-0175">Coiled coil</keyword>
<proteinExistence type="inferred from homology"/>
<feature type="signal peptide" evidence="3">
    <location>
        <begin position="1"/>
        <end position="25"/>
    </location>
</feature>
<reference evidence="4 5" key="1">
    <citation type="submission" date="2021-08" db="EMBL/GenBank/DDBJ databases">
        <title>Comparative Genomics Analysis of the Genus Qipengyuania Reveals Extensive Genetic Diversity and Metabolic Versatility, Including the Description of Fifteen Novel Species.</title>
        <authorList>
            <person name="Liu Y."/>
        </authorList>
    </citation>
    <scope>NUCLEOTIDE SEQUENCE [LARGE SCALE GENOMIC DNA]</scope>
    <source>
        <strain evidence="4 5">6D47A</strain>
    </source>
</reference>
<feature type="coiled-coil region" evidence="2">
    <location>
        <begin position="64"/>
        <end position="98"/>
    </location>
</feature>
<dbReference type="Gene3D" id="1.20.1600.10">
    <property type="entry name" value="Outer membrane efflux proteins (OEP)"/>
    <property type="match status" value="1"/>
</dbReference>
<dbReference type="Gene3D" id="2.20.200.10">
    <property type="entry name" value="Outer membrane efflux proteins (OEP)"/>
    <property type="match status" value="1"/>
</dbReference>
<feature type="chain" id="PRO_5047213196" evidence="3">
    <location>
        <begin position="26"/>
        <end position="348"/>
    </location>
</feature>
<name>A0ABS7J7T7_9SPHN</name>
<dbReference type="PROSITE" id="PS51257">
    <property type="entry name" value="PROKAR_LIPOPROTEIN"/>
    <property type="match status" value="1"/>
</dbReference>
<evidence type="ECO:0000313" key="4">
    <source>
        <dbReference type="EMBL" id="MBX7481693.1"/>
    </source>
</evidence>
<organism evidence="4 5">
    <name type="scientific">Qipengyuania qiaonensis</name>
    <dbReference type="NCBI Taxonomy" id="2867240"/>
    <lineage>
        <taxon>Bacteria</taxon>
        <taxon>Pseudomonadati</taxon>
        <taxon>Pseudomonadota</taxon>
        <taxon>Alphaproteobacteria</taxon>
        <taxon>Sphingomonadales</taxon>
        <taxon>Erythrobacteraceae</taxon>
        <taxon>Qipengyuania</taxon>
    </lineage>
</organism>
<dbReference type="InterPro" id="IPR003423">
    <property type="entry name" value="OMP_efflux"/>
</dbReference>
<keyword evidence="3" id="KW-0732">Signal</keyword>
<gene>
    <name evidence="4" type="ORF">K3174_04065</name>
</gene>
<dbReference type="SUPFAM" id="SSF56954">
    <property type="entry name" value="Outer membrane efflux proteins (OEP)"/>
    <property type="match status" value="1"/>
</dbReference>
<dbReference type="Pfam" id="PF02321">
    <property type="entry name" value="OEP"/>
    <property type="match status" value="1"/>
</dbReference>
<evidence type="ECO:0000256" key="1">
    <source>
        <dbReference type="ARBA" id="ARBA00007613"/>
    </source>
</evidence>
<dbReference type="PANTHER" id="PTHR30203:SF25">
    <property type="entry name" value="OUTER MEMBRANE PROTEIN-RELATED"/>
    <property type="match status" value="1"/>
</dbReference>
<dbReference type="PANTHER" id="PTHR30203">
    <property type="entry name" value="OUTER MEMBRANE CATION EFFLUX PROTEIN"/>
    <property type="match status" value="1"/>
</dbReference>
<evidence type="ECO:0000256" key="3">
    <source>
        <dbReference type="SAM" id="SignalP"/>
    </source>
</evidence>
<sequence>MLTQRLLPLSALLLAGCATVGPDYAGPPDPAPLARSGAPFVNADPEASAPVISEWWREFDDPVLDRVMAQALAANRTIEAAEARLAQSEALVSARRAERGPSASAEARYARTRPAIAAFGVEVPGFEPQDIDLFDVGLRASWELDLAGGRRRSLQSAIAGTEAAGAALDDVRLSVLNETAQAYVALREAQQEQVLAEGDLAAADRLVELVAEQRRLGVASDLDTRRSAAERARVAATLPALEADAEAALARLAVLTGKERGALDTDLLGHGVIPTAARTTFPAEPAAVIRQRPISAQPNAALLQRPPKSVSRPPICSPGSACSAISASRRTHPTRLVRTASPIRSVHC</sequence>
<accession>A0ABS7J7T7</accession>